<protein>
    <submittedName>
        <fullName evidence="5">Phage-related minor tail protein</fullName>
    </submittedName>
</protein>
<dbReference type="Pfam" id="PF10145">
    <property type="entry name" value="PhageMin_Tail"/>
    <property type="match status" value="1"/>
</dbReference>
<dbReference type="PANTHER" id="PTHR37813">
    <property type="entry name" value="FELS-2 PROPHAGE PROTEIN"/>
    <property type="match status" value="1"/>
</dbReference>
<feature type="compositionally biased region" description="Basic and acidic residues" evidence="3">
    <location>
        <begin position="956"/>
        <end position="969"/>
    </location>
</feature>
<feature type="region of interest" description="Disordered" evidence="3">
    <location>
        <begin position="935"/>
        <end position="984"/>
    </location>
</feature>
<evidence type="ECO:0000256" key="2">
    <source>
        <dbReference type="SAM" id="Coils"/>
    </source>
</evidence>
<evidence type="ECO:0000259" key="4">
    <source>
        <dbReference type="Pfam" id="PF10145"/>
    </source>
</evidence>
<keyword evidence="1" id="KW-1188">Viral release from host cell</keyword>
<evidence type="ECO:0000313" key="5">
    <source>
        <dbReference type="EMBL" id="QDV56519.1"/>
    </source>
</evidence>
<keyword evidence="2" id="KW-0175">Coiled coil</keyword>
<evidence type="ECO:0000313" key="6">
    <source>
        <dbReference type="Proteomes" id="UP000316770"/>
    </source>
</evidence>
<dbReference type="EMBL" id="CP036318">
    <property type="protein sequence ID" value="QDV56519.1"/>
    <property type="molecule type" value="Genomic_DNA"/>
</dbReference>
<dbReference type="NCBIfam" id="TIGR01760">
    <property type="entry name" value="tape_meas_TP901"/>
    <property type="match status" value="1"/>
</dbReference>
<feature type="coiled-coil region" evidence="2">
    <location>
        <begin position="153"/>
        <end position="229"/>
    </location>
</feature>
<keyword evidence="6" id="KW-1185">Reference proteome</keyword>
<name>A0A518ITV3_9BACT</name>
<gene>
    <name evidence="5" type="ORF">Mal33_25100</name>
</gene>
<dbReference type="InterPro" id="IPR010090">
    <property type="entry name" value="Phage_tape_meas"/>
</dbReference>
<evidence type="ECO:0000256" key="3">
    <source>
        <dbReference type="SAM" id="MobiDB-lite"/>
    </source>
</evidence>
<sequence length="1033" mass="113673">MQTATIGRLNYQIGAETGDLRRETQLSRSEIGQLRRTFRESKTDAEVFAEKLNVLDRAMEDGVISSKDYVDTVTRLKAKTPEAVAASKALADEIRRGEQITQQFLTAEQKHEAQARELKAMLDNETISQESYTRALRASEKTLPAVIEAEARRNRELAEAAQIMQRAESAEERYSRESQQLKRHLDAGRISQEAYNRELQEAESRLPRVKDAEHERSQAMQRGEQITQQFVTAEQKHEAHIRELTGLVDKGTISQETYTRALHASEQTLPAVIEAEARRNRELAEAAQIMQRAESAEDRYSRETQQLKRHLDAGRISQDAYNRELQESTSRLPRVQAAERERAQSMQRAEQWTRSLENETEKYTRQIRELDQALRKGEISQELHSRGVRRAADEQQRASRRPSRGIGMVGRIGANAGGALLAEGVGAVGQLFRGVVRRNEEFQQAMHSSLAIAGDVPEAMRANLTRASQQIAYHTKFSATEAASSIQYLQLAGYSLEKSLATMPAVARFAQAGMFDIATATDLATDAQASLGLNAESTTQHLTNMTRVTDVLARGSAIANASIEQFSLAITSGAGPAARLIGMEVEETTAILASFASTGFAKGEEAGTQFGIVVRDLTTKAIENREAFAAAGIQVFDSAGNFNKMADIVGQLETKLGSLSDEEQKASLLGLGFSDKSSKSLTALLGQSEAMRTYEEQLIAAGGTTQDVAERQMPPLTAALQKMEAAWDLFTEIVANPIIVDAAGATGELGFIGEAIALVADTVGLMQMAWDAVGISIEQKIVSVRLLVKAMSEAASFLGMDTSSLDAFNAETDQRMLNNIKKSQAFVDKHILGQSPGEKFRAALLQIQQDMAKPPEVAEAKEFVGPQMSEQMKAQRRIAKEEADAAREAREKLEKEKKEAAEKDLKARITEAEQLTASMMTAEEKRLQEMQKLDAMRARPIEQGGITDETYRRRKEQLDKEARRAKPDTKQGAPSTAGRGTAEAYKMIVEAMRAQAAEKPEDKIVAATEKGNTELEKLNGKIEQLGDVFGSVG</sequence>
<reference evidence="5 6" key="1">
    <citation type="submission" date="2019-02" db="EMBL/GenBank/DDBJ databases">
        <title>Deep-cultivation of Planctomycetes and their phenomic and genomic characterization uncovers novel biology.</title>
        <authorList>
            <person name="Wiegand S."/>
            <person name="Jogler M."/>
            <person name="Boedeker C."/>
            <person name="Pinto D."/>
            <person name="Vollmers J."/>
            <person name="Rivas-Marin E."/>
            <person name="Kohn T."/>
            <person name="Peeters S.H."/>
            <person name="Heuer A."/>
            <person name="Rast P."/>
            <person name="Oberbeckmann S."/>
            <person name="Bunk B."/>
            <person name="Jeske O."/>
            <person name="Meyerdierks A."/>
            <person name="Storesund J.E."/>
            <person name="Kallscheuer N."/>
            <person name="Luecker S."/>
            <person name="Lage O.M."/>
            <person name="Pohl T."/>
            <person name="Merkel B.J."/>
            <person name="Hornburger P."/>
            <person name="Mueller R.-W."/>
            <person name="Bruemmer F."/>
            <person name="Labrenz M."/>
            <person name="Spormann A.M."/>
            <person name="Op den Camp H."/>
            <person name="Overmann J."/>
            <person name="Amann R."/>
            <person name="Jetten M.S.M."/>
            <person name="Mascher T."/>
            <person name="Medema M.H."/>
            <person name="Devos D.P."/>
            <person name="Kaster A.-K."/>
            <person name="Ovreas L."/>
            <person name="Rohde M."/>
            <person name="Galperin M.Y."/>
            <person name="Jogler C."/>
        </authorList>
    </citation>
    <scope>NUCLEOTIDE SEQUENCE [LARGE SCALE GENOMIC DNA]</scope>
    <source>
        <strain evidence="5 6">Mal33</strain>
    </source>
</reference>
<organism evidence="5 6">
    <name type="scientific">Rosistilla oblonga</name>
    <dbReference type="NCBI Taxonomy" id="2527990"/>
    <lineage>
        <taxon>Bacteria</taxon>
        <taxon>Pseudomonadati</taxon>
        <taxon>Planctomycetota</taxon>
        <taxon>Planctomycetia</taxon>
        <taxon>Pirellulales</taxon>
        <taxon>Pirellulaceae</taxon>
        <taxon>Rosistilla</taxon>
    </lineage>
</organism>
<dbReference type="AlphaFoldDB" id="A0A518ITV3"/>
<dbReference type="Proteomes" id="UP000316770">
    <property type="component" value="Chromosome"/>
</dbReference>
<feature type="coiled-coil region" evidence="2">
    <location>
        <begin position="279"/>
        <end position="376"/>
    </location>
</feature>
<feature type="region of interest" description="Disordered" evidence="3">
    <location>
        <begin position="381"/>
        <end position="406"/>
    </location>
</feature>
<dbReference type="RefSeq" id="WP_145285052.1">
    <property type="nucleotide sequence ID" value="NZ_CP036318.1"/>
</dbReference>
<proteinExistence type="predicted"/>
<feature type="compositionally biased region" description="Basic and acidic residues" evidence="3">
    <location>
        <begin position="381"/>
        <end position="397"/>
    </location>
</feature>
<accession>A0A518ITV3</accession>
<evidence type="ECO:0000256" key="1">
    <source>
        <dbReference type="ARBA" id="ARBA00022612"/>
    </source>
</evidence>
<feature type="domain" description="Phage tail tape measure protein" evidence="4">
    <location>
        <begin position="468"/>
        <end position="668"/>
    </location>
</feature>
<dbReference type="PANTHER" id="PTHR37813:SF1">
    <property type="entry name" value="FELS-2 PROPHAGE PROTEIN"/>
    <property type="match status" value="1"/>
</dbReference>
<feature type="coiled-coil region" evidence="2">
    <location>
        <begin position="869"/>
        <end position="915"/>
    </location>
</feature>